<protein>
    <submittedName>
        <fullName evidence="1">Uncharacterized protein</fullName>
    </submittedName>
</protein>
<dbReference type="Proteomes" id="UP001054837">
    <property type="component" value="Unassembled WGS sequence"/>
</dbReference>
<evidence type="ECO:0000313" key="1">
    <source>
        <dbReference type="EMBL" id="GIX96324.1"/>
    </source>
</evidence>
<organism evidence="1 2">
    <name type="scientific">Caerostris darwini</name>
    <dbReference type="NCBI Taxonomy" id="1538125"/>
    <lineage>
        <taxon>Eukaryota</taxon>
        <taxon>Metazoa</taxon>
        <taxon>Ecdysozoa</taxon>
        <taxon>Arthropoda</taxon>
        <taxon>Chelicerata</taxon>
        <taxon>Arachnida</taxon>
        <taxon>Araneae</taxon>
        <taxon>Araneomorphae</taxon>
        <taxon>Entelegynae</taxon>
        <taxon>Araneoidea</taxon>
        <taxon>Araneidae</taxon>
        <taxon>Caerostris</taxon>
    </lineage>
</organism>
<gene>
    <name evidence="1" type="ORF">CDAR_25871</name>
</gene>
<proteinExistence type="predicted"/>
<sequence>MYLGSESTSIWVFRIFSKASIAFTIRINRKSPEVLDVPFDLSVILALKKESVASEDCHQGAPVLDTQVSRCQTWAQNIEPSKSQRFRLVYKKQKSKEGDKNIKIIRRLIKE</sequence>
<accession>A0AAV4PGT6</accession>
<dbReference type="AlphaFoldDB" id="A0AAV4PGT6"/>
<name>A0AAV4PGT6_9ARAC</name>
<comment type="caution">
    <text evidence="1">The sequence shown here is derived from an EMBL/GenBank/DDBJ whole genome shotgun (WGS) entry which is preliminary data.</text>
</comment>
<dbReference type="EMBL" id="BPLQ01002894">
    <property type="protein sequence ID" value="GIX96324.1"/>
    <property type="molecule type" value="Genomic_DNA"/>
</dbReference>
<reference evidence="1 2" key="1">
    <citation type="submission" date="2021-06" db="EMBL/GenBank/DDBJ databases">
        <title>Caerostris darwini draft genome.</title>
        <authorList>
            <person name="Kono N."/>
            <person name="Arakawa K."/>
        </authorList>
    </citation>
    <scope>NUCLEOTIDE SEQUENCE [LARGE SCALE GENOMIC DNA]</scope>
</reference>
<keyword evidence="2" id="KW-1185">Reference proteome</keyword>
<evidence type="ECO:0000313" key="2">
    <source>
        <dbReference type="Proteomes" id="UP001054837"/>
    </source>
</evidence>